<organism evidence="12">
    <name type="scientific">Xenopus tropicalis</name>
    <name type="common">Western clawed frog</name>
    <name type="synonym">Silurana tropicalis</name>
    <dbReference type="NCBI Taxonomy" id="8364"/>
    <lineage>
        <taxon>Eukaryota</taxon>
        <taxon>Metazoa</taxon>
        <taxon>Chordata</taxon>
        <taxon>Craniata</taxon>
        <taxon>Vertebrata</taxon>
        <taxon>Euteleostomi</taxon>
        <taxon>Amphibia</taxon>
        <taxon>Batrachia</taxon>
        <taxon>Anura</taxon>
        <taxon>Pipoidea</taxon>
        <taxon>Pipidae</taxon>
        <taxon>Xenopodinae</taxon>
        <taxon>Xenopus</taxon>
        <taxon>Silurana</taxon>
    </lineage>
</organism>
<evidence type="ECO:0000256" key="8">
    <source>
        <dbReference type="ARBA" id="ARBA00023180"/>
    </source>
</evidence>
<dbReference type="Xenbase" id="XB-GENE-963153">
    <property type="gene designation" value="ctsw"/>
</dbReference>
<dbReference type="Gene3D" id="3.90.70.10">
    <property type="entry name" value="Cysteine proteinases"/>
    <property type="match status" value="1"/>
</dbReference>
<dbReference type="InterPro" id="IPR038765">
    <property type="entry name" value="Papain-like_cys_pep_sf"/>
</dbReference>
<gene>
    <name evidence="12" type="primary">ctsw</name>
</gene>
<dbReference type="InterPro" id="IPR000668">
    <property type="entry name" value="Peptidase_C1A_C"/>
</dbReference>
<reference evidence="12" key="2">
    <citation type="submission" date="2020-05" db="UniProtKB">
        <authorList>
            <consortium name="Ensembl"/>
        </authorList>
    </citation>
    <scope>IDENTIFICATION</scope>
</reference>
<protein>
    <submittedName>
        <fullName evidence="12">Cathepsin W</fullName>
    </submittedName>
</protein>
<keyword evidence="5" id="KW-0788">Thiol protease</keyword>
<feature type="chain" id="PRO_5031460094" evidence="9">
    <location>
        <begin position="21"/>
        <end position="333"/>
    </location>
</feature>
<dbReference type="GeneTree" id="ENSGT00940000166971"/>
<feature type="signal peptide" evidence="9">
    <location>
        <begin position="1"/>
        <end position="20"/>
    </location>
</feature>
<accession>A0A6I8PSF6</accession>
<dbReference type="FunFam" id="3.90.70.10:FF:000290">
    <property type="entry name" value="Cathepsin W"/>
    <property type="match status" value="1"/>
</dbReference>
<dbReference type="Bgee" id="ENSXETG00000026153">
    <property type="expression patterns" value="Expressed in liver"/>
</dbReference>
<dbReference type="CDD" id="cd02248">
    <property type="entry name" value="Peptidase_C1A"/>
    <property type="match status" value="1"/>
</dbReference>
<dbReference type="GO" id="GO:0002376">
    <property type="term" value="P:immune system process"/>
    <property type="evidence" value="ECO:0007669"/>
    <property type="project" value="UniProtKB-ARBA"/>
</dbReference>
<dbReference type="InterPro" id="IPR013201">
    <property type="entry name" value="Prot_inhib_I29"/>
</dbReference>
<keyword evidence="8" id="KW-0325">Glycoprotein</keyword>
<evidence type="ECO:0000256" key="9">
    <source>
        <dbReference type="SAM" id="SignalP"/>
    </source>
</evidence>
<comment type="similarity">
    <text evidence="1">Belongs to the peptidase C1 family.</text>
</comment>
<keyword evidence="3 9" id="KW-0732">Signal</keyword>
<keyword evidence="6" id="KW-0865">Zymogen</keyword>
<reference evidence="12" key="1">
    <citation type="journal article" date="2010" name="Science">
        <title>The genome of the Western clawed frog Xenopus tropicalis.</title>
        <authorList>
            <person name="Hellsten U."/>
            <person name="Harland R.M."/>
            <person name="Gilchrist M.J."/>
            <person name="Hendrix D."/>
            <person name="Jurka J."/>
            <person name="Kapitonov V."/>
            <person name="Ovcharenko I."/>
            <person name="Putnam N.H."/>
            <person name="Shu S."/>
            <person name="Taher L."/>
            <person name="Blitz I.L."/>
            <person name="Blumberg B."/>
            <person name="Dichmann D.S."/>
            <person name="Dubchak I."/>
            <person name="Amaya E."/>
            <person name="Detter J.C."/>
            <person name="Fletcher R."/>
            <person name="Gerhard D.S."/>
            <person name="Goodstein D."/>
            <person name="Graves T."/>
            <person name="Grigoriev I.V."/>
            <person name="Grimwood J."/>
            <person name="Kawashima T."/>
            <person name="Lindquist E."/>
            <person name="Lucas S.M."/>
            <person name="Mead P.E."/>
            <person name="Mitros T."/>
            <person name="Ogino H."/>
            <person name="Ohta Y."/>
            <person name="Poliakov A.V."/>
            <person name="Pollet N."/>
            <person name="Robert J."/>
            <person name="Salamov A."/>
            <person name="Sater A.K."/>
            <person name="Schmutz J."/>
            <person name="Terry A."/>
            <person name="Vize P.D."/>
            <person name="Warren W.C."/>
            <person name="Wells D."/>
            <person name="Wills A."/>
            <person name="Wilson R.K."/>
            <person name="Zimmerman L.B."/>
            <person name="Zorn A.M."/>
            <person name="Grainger R."/>
            <person name="Grammer T."/>
            <person name="Khokha M.K."/>
            <person name="Richardson P.M."/>
            <person name="Rokhsar D.S."/>
        </authorList>
    </citation>
    <scope>NUCLEOTIDE SEQUENCE [LARGE SCALE GENOMIC DNA]</scope>
    <source>
        <strain evidence="12">Nigerian</strain>
    </source>
</reference>
<dbReference type="SUPFAM" id="SSF54001">
    <property type="entry name" value="Cysteine proteinases"/>
    <property type="match status" value="1"/>
</dbReference>
<dbReference type="GO" id="GO:0006508">
    <property type="term" value="P:proteolysis"/>
    <property type="evidence" value="ECO:0007669"/>
    <property type="project" value="UniProtKB-KW"/>
</dbReference>
<evidence type="ECO:0000313" key="12">
    <source>
        <dbReference type="Ensembl" id="ENSXETP00000055303"/>
    </source>
</evidence>
<dbReference type="PANTHER" id="PTHR12411">
    <property type="entry name" value="CYSTEINE PROTEASE FAMILY C1-RELATED"/>
    <property type="match status" value="1"/>
</dbReference>
<evidence type="ECO:0000259" key="10">
    <source>
        <dbReference type="SMART" id="SM00645"/>
    </source>
</evidence>
<evidence type="ECO:0000256" key="5">
    <source>
        <dbReference type="ARBA" id="ARBA00022807"/>
    </source>
</evidence>
<dbReference type="InterPro" id="IPR013128">
    <property type="entry name" value="Peptidase_C1A"/>
</dbReference>
<name>A0A6I8PSF6_XENTR</name>
<proteinExistence type="inferred from homology"/>
<evidence type="ECO:0000256" key="7">
    <source>
        <dbReference type="ARBA" id="ARBA00023157"/>
    </source>
</evidence>
<feature type="domain" description="Peptidase C1A papain C-terminal" evidence="10">
    <location>
        <begin position="109"/>
        <end position="318"/>
    </location>
</feature>
<dbReference type="GO" id="GO:0012505">
    <property type="term" value="C:endomembrane system"/>
    <property type="evidence" value="ECO:0007669"/>
    <property type="project" value="UniProtKB-ARBA"/>
</dbReference>
<evidence type="ECO:0000256" key="6">
    <source>
        <dbReference type="ARBA" id="ARBA00023145"/>
    </source>
</evidence>
<keyword evidence="4" id="KW-0378">Hydrolase</keyword>
<keyword evidence="7" id="KW-1015">Disulfide bond</keyword>
<evidence type="ECO:0000256" key="2">
    <source>
        <dbReference type="ARBA" id="ARBA00022670"/>
    </source>
</evidence>
<evidence type="ECO:0000256" key="3">
    <source>
        <dbReference type="ARBA" id="ARBA00022729"/>
    </source>
</evidence>
<dbReference type="Pfam" id="PF08246">
    <property type="entry name" value="Inhibitor_I29"/>
    <property type="match status" value="1"/>
</dbReference>
<dbReference type="SMART" id="SM00848">
    <property type="entry name" value="Inhibitor_I29"/>
    <property type="match status" value="1"/>
</dbReference>
<feature type="domain" description="Cathepsin propeptide inhibitor" evidence="11">
    <location>
        <begin position="27"/>
        <end position="84"/>
    </location>
</feature>
<dbReference type="InterPro" id="IPR039417">
    <property type="entry name" value="Peptidase_C1A_papain-like"/>
</dbReference>
<dbReference type="Pfam" id="PF00112">
    <property type="entry name" value="Peptidase_C1"/>
    <property type="match status" value="1"/>
</dbReference>
<dbReference type="FunFam" id="1.10.287.2250:FF:000001">
    <property type="entry name" value="Cathepsin F"/>
    <property type="match status" value="1"/>
</dbReference>
<dbReference type="GO" id="GO:0070013">
    <property type="term" value="C:intracellular organelle lumen"/>
    <property type="evidence" value="ECO:0007669"/>
    <property type="project" value="UniProtKB-ARBA"/>
</dbReference>
<dbReference type="AlphaFoldDB" id="A0A6I8PSF6"/>
<dbReference type="GO" id="GO:0005737">
    <property type="term" value="C:cytoplasm"/>
    <property type="evidence" value="ECO:0007669"/>
    <property type="project" value="UniProtKB-ARBA"/>
</dbReference>
<dbReference type="FunCoup" id="A0A6I8PSF6">
    <property type="interactions" value="222"/>
</dbReference>
<evidence type="ECO:0000256" key="1">
    <source>
        <dbReference type="ARBA" id="ARBA00008455"/>
    </source>
</evidence>
<dbReference type="InParanoid" id="A0A6I8PSF6"/>
<dbReference type="SMART" id="SM00645">
    <property type="entry name" value="Pept_C1"/>
    <property type="match status" value="1"/>
</dbReference>
<sequence length="333" mass="37948">MSHLCAICALLLSVLHVVFGSSEMEQFENFMLQYNRSYKTREEFKYRLRTFSENLKEASRLQREELGTAQYGVTKFSDLTDEEFSIYHLPTNILPTPPILKQSEEVLPFPTSCDWRTQNVISKAKNQRTCHSCWAFAAVANIEAQWAILGQTISLSEQQVIDCNTCRNGCSGGYAWDAFMTVLQQGGLTSEKSYPYTGHVSNCRKGFEAVGWIHDFEMLKKNETAMASHVAHKGTLTVTINKAPLKHYQKGIVDTLRSNCDPNYVDHVVLIVGYRGGGKLPQWILKNSWGEDWGEKGFFRMFRDKNACGITKYPVTCIVERNKNQKIKRCVPQ</sequence>
<keyword evidence="2" id="KW-0645">Protease</keyword>
<dbReference type="Ensembl" id="ENSXETT00000055303">
    <property type="protein sequence ID" value="ENSXETP00000055303"/>
    <property type="gene ID" value="ENSXETG00000026153"/>
</dbReference>
<evidence type="ECO:0000259" key="11">
    <source>
        <dbReference type="SMART" id="SM00848"/>
    </source>
</evidence>
<evidence type="ECO:0000256" key="4">
    <source>
        <dbReference type="ARBA" id="ARBA00022801"/>
    </source>
</evidence>
<dbReference type="GO" id="GO:0008234">
    <property type="term" value="F:cysteine-type peptidase activity"/>
    <property type="evidence" value="ECO:0007669"/>
    <property type="project" value="UniProtKB-KW"/>
</dbReference>